<dbReference type="OrthoDB" id="9809969at2"/>
<protein>
    <submittedName>
        <fullName evidence="2">Type VI secretion protein</fullName>
    </submittedName>
</protein>
<dbReference type="RefSeq" id="WP_111546213.1">
    <property type="nucleotide sequence ID" value="NZ_MZXV01000050.1"/>
</dbReference>
<evidence type="ECO:0000256" key="1">
    <source>
        <dbReference type="SAM" id="MobiDB-lite"/>
    </source>
</evidence>
<evidence type="ECO:0000313" key="2">
    <source>
        <dbReference type="EMBL" id="PZV36410.1"/>
    </source>
</evidence>
<feature type="region of interest" description="Disordered" evidence="1">
    <location>
        <begin position="35"/>
        <end position="61"/>
    </location>
</feature>
<feature type="compositionally biased region" description="Polar residues" evidence="1">
    <location>
        <begin position="42"/>
        <end position="51"/>
    </location>
</feature>
<dbReference type="AlphaFoldDB" id="A0A2W7BZZ3"/>
<proteinExistence type="predicted"/>
<dbReference type="Pfam" id="PF11843">
    <property type="entry name" value="DUF3363"/>
    <property type="match status" value="2"/>
</dbReference>
<dbReference type="EMBL" id="MZXV01000050">
    <property type="protein sequence ID" value="PZV36410.1"/>
    <property type="molecule type" value="Genomic_DNA"/>
</dbReference>
<feature type="compositionally biased region" description="Basic and acidic residues" evidence="1">
    <location>
        <begin position="1"/>
        <end position="10"/>
    </location>
</feature>
<comment type="caution">
    <text evidence="2">The sequence shown here is derived from an EMBL/GenBank/DDBJ whole genome shotgun (WGS) entry which is preliminary data.</text>
</comment>
<keyword evidence="3" id="KW-1185">Reference proteome</keyword>
<feature type="region of interest" description="Disordered" evidence="1">
    <location>
        <begin position="1"/>
        <end position="22"/>
    </location>
</feature>
<gene>
    <name evidence="2" type="ORF">B5V02_21755</name>
</gene>
<dbReference type="Proteomes" id="UP000248616">
    <property type="component" value="Unassembled WGS sequence"/>
</dbReference>
<name>A0A2W7BZZ3_9HYPH</name>
<sequence>MSEGDSDFRVRPGSVRSTRAPKAKSFVNQVLRAAKRAGHTDGASNAASRNGRSPVLGRSSFGRGRINFSRNRLFSSSRRVIVAARIARLSGHAFRSAPLTAHLSYLKRDGVTRDGEKAVMFDAGSDRADDVAFAERSKDDRHHFRFIVSPEDAGEMTDLRAFTRDLARQMEFDLGTRLDWVAVDHWNTDNPHVHLLVRGVDDTGADLVISRDYIGHGLRSRAEELVSIELGPRPEHEIRNALEREITAERWTRLDVEIRSAADETGYIDLRAGMTGTADPEMRRLMTGRFQHLEKMGLATAAGPGEWMVGLESERSLRDLGMRGDIIKTMHRAFAERGQDRGVADFAIEAGMKNAPIIGRLVDKGLHNELTGEAYAVIDGTDGRAHHVRFRGIEAFEHAAPVGGIVEVRQFGGLEDPRATLTLATRSDLDLHAQITAPGATWLDHRLVEREQMPLSLGGFGREARDAIQARAEYLANEGLARRQGQRVILQRDLLHTLRRRELDAVGKKLSEETGLPHVTATPGEHFSGIYRQRLTLSSGRFAMIDNGLGFQLVPWSAAIEKKLGQHILGVVRERGVIDWSFGRKRTLGL</sequence>
<accession>A0A2W7BZZ3</accession>
<evidence type="ECO:0000313" key="3">
    <source>
        <dbReference type="Proteomes" id="UP000248616"/>
    </source>
</evidence>
<reference evidence="3" key="1">
    <citation type="submission" date="2017-03" db="EMBL/GenBank/DDBJ databases">
        <authorList>
            <person name="Safronova V.I."/>
            <person name="Sazanova A.L."/>
            <person name="Chirak E.R."/>
        </authorList>
    </citation>
    <scope>NUCLEOTIDE SEQUENCE [LARGE SCALE GENOMIC DNA]</scope>
    <source>
        <strain evidence="3">Ach-343</strain>
    </source>
</reference>
<dbReference type="InterPro" id="IPR021795">
    <property type="entry name" value="DUF3363"/>
</dbReference>
<organism evidence="2 3">
    <name type="scientific">Mesorhizobium kowhaii</name>
    <dbReference type="NCBI Taxonomy" id="1300272"/>
    <lineage>
        <taxon>Bacteria</taxon>
        <taxon>Pseudomonadati</taxon>
        <taxon>Pseudomonadota</taxon>
        <taxon>Alphaproteobacteria</taxon>
        <taxon>Hyphomicrobiales</taxon>
        <taxon>Phyllobacteriaceae</taxon>
        <taxon>Mesorhizobium</taxon>
    </lineage>
</organism>